<accession>A0A8H3FK16</accession>
<sequence>MPFHSLLPHTQIILHTNEQTLTELHLNPLLPPTMRSTPTLTLVLLILLTAATAAFLLPPPGSPPPPLRPRHSSFCDRVTALTKNIKELPVAPSMASALLAQHKLGKVNKALKCSEGNWADDVKEACHRLKEIKLWLKHYWTGGDAHWGPERKGIEDDCVALAASVGCPAYVPCTPYGLMGCLV</sequence>
<keyword evidence="2" id="KW-1185">Reference proteome</keyword>
<comment type="caution">
    <text evidence="1">The sequence shown here is derived from an EMBL/GenBank/DDBJ whole genome shotgun (WGS) entry which is preliminary data.</text>
</comment>
<protein>
    <submittedName>
        <fullName evidence="1">Uncharacterized protein</fullName>
    </submittedName>
</protein>
<dbReference type="AlphaFoldDB" id="A0A8H3FK16"/>
<gene>
    <name evidence="1" type="ORF">ALECFALPRED_002069</name>
</gene>
<dbReference type="OrthoDB" id="10535152at2759"/>
<evidence type="ECO:0000313" key="1">
    <source>
        <dbReference type="EMBL" id="CAF9922371.1"/>
    </source>
</evidence>
<proteinExistence type="predicted"/>
<dbReference type="Proteomes" id="UP000664203">
    <property type="component" value="Unassembled WGS sequence"/>
</dbReference>
<evidence type="ECO:0000313" key="2">
    <source>
        <dbReference type="Proteomes" id="UP000664203"/>
    </source>
</evidence>
<dbReference type="EMBL" id="CAJPDR010000155">
    <property type="protein sequence ID" value="CAF9922371.1"/>
    <property type="molecule type" value="Genomic_DNA"/>
</dbReference>
<reference evidence="1" key="1">
    <citation type="submission" date="2021-03" db="EMBL/GenBank/DDBJ databases">
        <authorList>
            <person name="Tagirdzhanova G."/>
        </authorList>
    </citation>
    <scope>NUCLEOTIDE SEQUENCE</scope>
</reference>
<name>A0A8H3FK16_9LECA</name>
<organism evidence="1 2">
    <name type="scientific">Alectoria fallacina</name>
    <dbReference type="NCBI Taxonomy" id="1903189"/>
    <lineage>
        <taxon>Eukaryota</taxon>
        <taxon>Fungi</taxon>
        <taxon>Dikarya</taxon>
        <taxon>Ascomycota</taxon>
        <taxon>Pezizomycotina</taxon>
        <taxon>Lecanoromycetes</taxon>
        <taxon>OSLEUM clade</taxon>
        <taxon>Lecanoromycetidae</taxon>
        <taxon>Lecanorales</taxon>
        <taxon>Lecanorineae</taxon>
        <taxon>Parmeliaceae</taxon>
        <taxon>Alectoria</taxon>
    </lineage>
</organism>